<evidence type="ECO:0000313" key="1">
    <source>
        <dbReference type="EMBL" id="AGJ01174.1"/>
    </source>
</evidence>
<gene>
    <name evidence="1" type="ORF">ECBG_04221</name>
</gene>
<dbReference type="EMBL" id="CP004856">
    <property type="protein sequence ID" value="AGJ01174.1"/>
    <property type="molecule type" value="Genomic_DNA"/>
</dbReference>
<keyword evidence="2" id="KW-1185">Reference proteome</keyword>
<reference evidence="1 2" key="1">
    <citation type="submission" date="2009-02" db="EMBL/GenBank/DDBJ databases">
        <authorList>
            <consortium name="The Broad Institute Genome Sequencing Platform"/>
            <person name="Feldgarden M."/>
            <person name="Young S.K."/>
            <person name="Kodira C.D."/>
            <person name="Zeng Q."/>
            <person name="Koehrsen M."/>
            <person name="Alvarado L."/>
            <person name="Berlin A."/>
            <person name="Borenstein D."/>
            <person name="Chen Z."/>
            <person name="Engels R."/>
            <person name="Freedman E."/>
            <person name="Gellesch M."/>
            <person name="Goldberg J."/>
            <person name="Griggs A."/>
            <person name="Gujja S."/>
            <person name="Heiman D."/>
            <person name="Hepburn T."/>
            <person name="Howarth C."/>
            <person name="Jen D."/>
            <person name="Larson L."/>
            <person name="Lewis B."/>
            <person name="Mehta T."/>
            <person name="Park D."/>
            <person name="Pearson M."/>
            <person name="Roberts A."/>
            <person name="Saif S."/>
            <person name="Shea T."/>
            <person name="Shenoy N."/>
            <person name="Sisk P."/>
            <person name="Stolte C."/>
            <person name="Sykes S."/>
            <person name="Walk T."/>
            <person name="White J."/>
            <person name="Yandava C."/>
            <person name="Gilmore M."/>
            <person name="Manson J."/>
            <person name="Palmer K."/>
            <person name="Carniol K."/>
            <person name="Lander E."/>
            <person name="Nusbaum C."/>
            <person name="Galagan J."/>
            <person name="Birren B."/>
        </authorList>
    </citation>
    <scope>NUCLEOTIDE SEQUENCE [LARGE SCALE GENOMIC DNA]</scope>
    <source>
        <strain evidence="1 2">EC20</strain>
    </source>
</reference>
<name>M9T6E5_ENTCA</name>
<dbReference type="HOGENOM" id="CLU_3024989_0_0_9"/>
<organism evidence="1 2">
    <name type="scientific">Enterococcus casseliflavus EC20</name>
    <dbReference type="NCBI Taxonomy" id="565655"/>
    <lineage>
        <taxon>Bacteria</taxon>
        <taxon>Bacillati</taxon>
        <taxon>Bacillota</taxon>
        <taxon>Bacilli</taxon>
        <taxon>Lactobacillales</taxon>
        <taxon>Enterococcaceae</taxon>
        <taxon>Enterococcus</taxon>
    </lineage>
</organism>
<accession>M9T6E5</accession>
<dbReference type="KEGG" id="ecas:ECBG_04221"/>
<protein>
    <submittedName>
        <fullName evidence="1">Uncharacterized protein</fullName>
    </submittedName>
</protein>
<reference evidence="1 2" key="2">
    <citation type="submission" date="2013-03" db="EMBL/GenBank/DDBJ databases">
        <title>The Genome Sequence of Enterococcus casseliflavus EC20 (899205).</title>
        <authorList>
            <consortium name="The Broad Institute Genomics Platform"/>
            <consortium name="The Broad Institute Genome Sequencing Center for Infectious Disease"/>
            <person name="Russ C."/>
            <person name="Feldgarden M."/>
            <person name="Gilmore M."/>
            <person name="Manson J."/>
            <person name="Palmer K."/>
            <person name="Carniol K."/>
            <person name="Walker B."/>
            <person name="Young S.K."/>
            <person name="Zeng Q."/>
            <person name="Gargeya S."/>
            <person name="Fitzgerald M."/>
            <person name="Haas B."/>
            <person name="Abouelleil A."/>
            <person name="Allen A.W."/>
            <person name="Alvarado L."/>
            <person name="Arachchi H.M."/>
            <person name="Berlin A.M."/>
            <person name="Chapman S.B."/>
            <person name="Gainer-Dewar J."/>
            <person name="Goldberg J."/>
            <person name="Griggs A."/>
            <person name="Gujja S."/>
            <person name="Hansen M."/>
            <person name="Howarth C."/>
            <person name="Imamovic A."/>
            <person name="Ireland A."/>
            <person name="Larimer J."/>
            <person name="McCowan C."/>
            <person name="Murphy C."/>
            <person name="Pearson M."/>
            <person name="Poon T.W."/>
            <person name="Priest M."/>
            <person name="Roberts A."/>
            <person name="Saif S."/>
            <person name="Shea T."/>
            <person name="Sisk P."/>
            <person name="Sykes S."/>
            <person name="Wortman J."/>
            <person name="Nusbaum C."/>
            <person name="Birren B."/>
        </authorList>
    </citation>
    <scope>NUCLEOTIDE SEQUENCE [LARGE SCALE GENOMIC DNA]</scope>
    <source>
        <strain evidence="1 2">EC20</strain>
    </source>
</reference>
<dbReference type="Proteomes" id="UP000012675">
    <property type="component" value="Chromosome"/>
</dbReference>
<sequence length="55" mass="6698">MEKIQKGIFTKSFSFEYLELSLKHYAHYSINIVNSELMNEIWILERLNRSYKVNK</sequence>
<proteinExistence type="predicted"/>
<evidence type="ECO:0000313" key="2">
    <source>
        <dbReference type="Proteomes" id="UP000012675"/>
    </source>
</evidence>
<dbReference type="AlphaFoldDB" id="M9T6E5"/>